<dbReference type="InterPro" id="IPR022409">
    <property type="entry name" value="PKD/Chitinase_dom"/>
</dbReference>
<evidence type="ECO:0000313" key="10">
    <source>
        <dbReference type="Proteomes" id="UP001467690"/>
    </source>
</evidence>
<dbReference type="SMART" id="SM00060">
    <property type="entry name" value="FN3"/>
    <property type="match status" value="1"/>
</dbReference>
<evidence type="ECO:0000259" key="6">
    <source>
        <dbReference type="PROSITE" id="PS50093"/>
    </source>
</evidence>
<dbReference type="Gene3D" id="2.60.40.1080">
    <property type="match status" value="2"/>
</dbReference>
<comment type="caution">
    <text evidence="9">The sequence shown here is derived from an EMBL/GenBank/DDBJ whole genome shotgun (WGS) entry which is preliminary data.</text>
</comment>
<dbReference type="CDD" id="cd00063">
    <property type="entry name" value="FN3"/>
    <property type="match status" value="1"/>
</dbReference>
<sequence length="2267" mass="244401">MNTTKDKRSNIGSLLYYLLSTVLLSAIVGCGTSNAAVNNTSICYDNLNGYANPTIHMWNANPAGTIANTQWPGVNMTVEGNFYCYDPGTNVTSLNVIFSDSGNQQTADLYMQGNATCYQNNNWTSLENCGLIQTNQAPVANAGNDITVMTGDTVFFDASNSSDLDGSITDYQWDNGLTGVAPSLVYNTAGTYLVTLTVTDNLGAIATDEVEITVIANSNGESVSATAICYDNAAGFANPTIYLWDAAPAGAFANTNWPGEAMVNKGNYFCFDTAAEFDSIKVIFNDNGANQTADLVATAPNQCLQNGVWVSLQDCGFTLAEPTYNYPNGKALYYINTQNINPVNAHVWDALPAGSLADTNWPGAVLSDFGGLDIWYLDLPESVTEGNVIFSQNGANQTADLVFSENALCYNNGVWMTPQACGIPQASSANAGTDRKANQNTRIALSAAASAGDTSGTTWSSDAWPGYLTGSHVVTPLLTQTGTFTVTMTLANGNSDSFELEVVAATQAIPERPNLATQLNFPLSGSVSSGNYQFEPAFPALNGLFSSPVMVTHDGVNDLIYVVDKKGTLSVFPNDKDVTVSQVQLLLDISTEVRDYHEQGLLSVAFHPNFANNGFAYIYYIEGDNDNESDNGVFGDAVLERITLNDTFFPTAANNRIEILRIPQPGPDHKGGMMDFHPSSGEFYLSIGDGAYGDTALVPTQPDPRTNNSSQETDNLRGSFIRLQMRDTPNAQGLYYDIPNDNPFVNNPNVRDEIWSYGHRNPWRWAFDTVLPYTLWETEIGQAGFEEVNIINAGNNYGWPICEGLNHRGNNGGDPNNTRSCDNDLTAPIGGYSHDTGSVSIIGGFVYRGTQLPALSGRFIYGDYVSKKIWSAAEGNTDVLVSDAFPSNISSFGTDVAGEEVFISSHGAEYGGLSTIYRMVDSDVQAAVVPAKLSETGLFADLVNRIPAHGVIEYDVNSDGWFDGLQSRHFIAIPNDSTIAFSADNLWDLPVGSVLVKHLELPITVSETSAFETSVLFKQNSGNWAAANYHWNNEGTDANLVEQAFTANVDQFYQGATLNHDRRVRSGAECTSCHLGTGSKEPLAVNSEQLNKSYNYQGFNENQLDAFNQIGLFDSNIGFAANYPTLPDPSDNSASIDSRARAYLETNCSHCHDGSLMDLNYATAVTDMDIMNVKRGSVYRMLPFDHTASLLYTYQNDDANRMPKGSELSNPLAEEIMRLWIDAQGVSQIAMSVRASSTLVGIGASLQVSAFALYSNDFEVIPTDSVSWVSSNENIISVTGDNGTVSVSAHNQGSATITASSGGFSGDITLTVVAGPEQVSNLTATATSKDSISLSWTDNANDEVSYQISRATTSAGPYSLIKTLAANSQNYIDSGLASSTHYYYRVVASGENANSVPVEADATTQAEAAIETLNIVSEVNVRLRATETKQLVAIATAGDDTLGVTLSSSWQSANDNIATVSSSGVVTAGNTAGTTTISVTHQGLVASVLVENLGAGQYLYFNKPENWATPRAYIWSNEAGALSTHSDAWPGSLITQTATDLGGSWLRLFISNNWSNSNGDFNIIFNNDGANQTADLTASIYTENWYDEQWLTAPAIGNGVETGTQIQVGNGTITLSGSDNLSGKLFVPGTVVDIQADTAGTGLEFAQWEGSGVAYLVDANSETTQMVVGDALSYTLLAVYDSVRDEHLAGRQYYTDTGCAGCHGNEGNANPPLTGLAGTYTLSELTSYIETNMPMGNAAACTGECASSTAAMILAEAFTAPANVCSIDDLNDIVPQDRNYRLLSTLEYNNSVRDLLALTQDIDVTSGRIPADIPANGFKTNANTVFTNDYAKGYVTAAEAAAAMVNNMYDLTSACNEINCFLDDFAKRAFRRPLTASERTSLTSVYNDQGQLALLSTILSSPAMLYRSEVGEPRADGYYELTDYEVASLLSYTYWATTPDSWLMAKADAGELSTSAEIANTVSLMLQDNKAEVAFERFIEGWLSLDKDIKTVELNDNLKADMKQETIEFVRRTVFNGRNYNELLTAQYSYMTEQLANHYGFQWPGGTGWQRVDYDPNESNGERAGLLGHAGILAIQSASEKTHPVKRGLFVRKNLMCQDFPPPPIGAVLKPQEDPSLTVRERFEHAHLQDGCESCHQFIDGIGFGFENYNAFGQYVTTETTDDGSVKAIDSSGYIGSLNSAETFLSASEAVVNYQGINELASLVADSAHGKACYARQWFRYSRGVHEASEDACTLQVFGDSFKNGSNTSLLDLMIQFTQTNNFTLRK</sequence>
<dbReference type="InterPro" id="IPR036280">
    <property type="entry name" value="Multihaem_cyt_sf"/>
</dbReference>
<dbReference type="InterPro" id="IPR013783">
    <property type="entry name" value="Ig-like_fold"/>
</dbReference>
<gene>
    <name evidence="9" type="ORF">ABS311_11215</name>
</gene>
<dbReference type="InterPro" id="IPR011041">
    <property type="entry name" value="Quinoprot_gluc/sorb_DH_b-prop"/>
</dbReference>
<evidence type="ECO:0000256" key="4">
    <source>
        <dbReference type="PROSITE-ProRule" id="PRU00433"/>
    </source>
</evidence>
<dbReference type="PANTHER" id="PTHR19328">
    <property type="entry name" value="HEDGEHOG-INTERACTING PROTEIN"/>
    <property type="match status" value="1"/>
</dbReference>
<dbReference type="Proteomes" id="UP001467690">
    <property type="component" value="Unassembled WGS sequence"/>
</dbReference>
<dbReference type="InterPro" id="IPR012938">
    <property type="entry name" value="Glc/Sorbosone_DH"/>
</dbReference>
<dbReference type="PROSITE" id="PS50093">
    <property type="entry name" value="PKD"/>
    <property type="match status" value="1"/>
</dbReference>
<proteinExistence type="predicted"/>
<dbReference type="InterPro" id="IPR031965">
    <property type="entry name" value="CBM26"/>
</dbReference>
<accession>A0ABV1RHN1</accession>
<evidence type="ECO:0000256" key="3">
    <source>
        <dbReference type="ARBA" id="ARBA00023004"/>
    </source>
</evidence>
<dbReference type="EMBL" id="JBELOE010000212">
    <property type="protein sequence ID" value="MER2492445.1"/>
    <property type="molecule type" value="Genomic_DNA"/>
</dbReference>
<organism evidence="9 10">
    <name type="scientific">Catenovulum sediminis</name>
    <dbReference type="NCBI Taxonomy" id="1740262"/>
    <lineage>
        <taxon>Bacteria</taxon>
        <taxon>Pseudomonadati</taxon>
        <taxon>Pseudomonadota</taxon>
        <taxon>Gammaproteobacteria</taxon>
        <taxon>Alteromonadales</taxon>
        <taxon>Alteromonadaceae</taxon>
        <taxon>Catenovulum</taxon>
    </lineage>
</organism>
<dbReference type="SMART" id="SM00089">
    <property type="entry name" value="PKD"/>
    <property type="match status" value="2"/>
</dbReference>
<keyword evidence="2 4" id="KW-0479">Metal-binding</keyword>
<dbReference type="Pfam" id="PF07631">
    <property type="entry name" value="PSD4"/>
    <property type="match status" value="1"/>
</dbReference>
<dbReference type="InterPro" id="IPR000601">
    <property type="entry name" value="PKD_dom"/>
</dbReference>
<dbReference type="RefSeq" id="WP_350401964.1">
    <property type="nucleotide sequence ID" value="NZ_JBELOE010000212.1"/>
</dbReference>
<evidence type="ECO:0000256" key="1">
    <source>
        <dbReference type="ARBA" id="ARBA00022617"/>
    </source>
</evidence>
<dbReference type="InterPro" id="IPR036909">
    <property type="entry name" value="Cyt_c-like_dom_sf"/>
</dbReference>
<dbReference type="SUPFAM" id="SSF46626">
    <property type="entry name" value="Cytochrome c"/>
    <property type="match status" value="1"/>
</dbReference>
<name>A0ABV1RHN1_9ALTE</name>
<keyword evidence="5" id="KW-0732">Signal</keyword>
<dbReference type="PANTHER" id="PTHR19328:SF75">
    <property type="entry name" value="ALDOSE SUGAR DEHYDROGENASE YLII"/>
    <property type="match status" value="1"/>
</dbReference>
<feature type="signal peptide" evidence="5">
    <location>
        <begin position="1"/>
        <end position="35"/>
    </location>
</feature>
<dbReference type="InterPro" id="IPR035986">
    <property type="entry name" value="PKD_dom_sf"/>
</dbReference>
<dbReference type="Gene3D" id="2.120.10.30">
    <property type="entry name" value="TolB, C-terminal domain"/>
    <property type="match status" value="1"/>
</dbReference>
<dbReference type="InterPro" id="IPR013042">
    <property type="entry name" value="DUF1592"/>
</dbReference>
<dbReference type="InterPro" id="IPR011042">
    <property type="entry name" value="6-blade_b-propeller_TolB-like"/>
</dbReference>
<dbReference type="SUPFAM" id="SSF50952">
    <property type="entry name" value="Soluble quinoprotein glucose dehydrogenase"/>
    <property type="match status" value="1"/>
</dbReference>
<reference evidence="9 10" key="1">
    <citation type="submission" date="2024-06" db="EMBL/GenBank/DDBJ databases">
        <authorList>
            <person name="Chen R.Y."/>
        </authorList>
    </citation>
    <scope>NUCLEOTIDE SEQUENCE [LARGE SCALE GENOMIC DNA]</scope>
    <source>
        <strain evidence="9 10">D2</strain>
    </source>
</reference>
<dbReference type="SUPFAM" id="SSF49265">
    <property type="entry name" value="Fibronectin type III"/>
    <property type="match status" value="1"/>
</dbReference>
<dbReference type="SMART" id="SM00635">
    <property type="entry name" value="BID_2"/>
    <property type="match status" value="2"/>
</dbReference>
<evidence type="ECO:0000256" key="5">
    <source>
        <dbReference type="SAM" id="SignalP"/>
    </source>
</evidence>
<dbReference type="InterPro" id="IPR036116">
    <property type="entry name" value="FN3_sf"/>
</dbReference>
<dbReference type="SUPFAM" id="SSF49299">
    <property type="entry name" value="PKD domain"/>
    <property type="match status" value="1"/>
</dbReference>
<dbReference type="PROSITE" id="PS51007">
    <property type="entry name" value="CYTC"/>
    <property type="match status" value="1"/>
</dbReference>
<dbReference type="PROSITE" id="PS50853">
    <property type="entry name" value="FN3"/>
    <property type="match status" value="1"/>
</dbReference>
<dbReference type="Pfam" id="PF02368">
    <property type="entry name" value="Big_2"/>
    <property type="match status" value="1"/>
</dbReference>
<dbReference type="Pfam" id="PF07627">
    <property type="entry name" value="PSCyt3"/>
    <property type="match status" value="1"/>
</dbReference>
<evidence type="ECO:0000259" key="8">
    <source>
        <dbReference type="PROSITE" id="PS51007"/>
    </source>
</evidence>
<dbReference type="Gene3D" id="2.60.40.10">
    <property type="entry name" value="Immunoglobulins"/>
    <property type="match status" value="6"/>
</dbReference>
<dbReference type="InterPro" id="IPR008964">
    <property type="entry name" value="Invasin/intimin_cell_adhesion"/>
</dbReference>
<keyword evidence="3 4" id="KW-0408">Iron</keyword>
<dbReference type="InterPro" id="IPR003343">
    <property type="entry name" value="Big_2"/>
</dbReference>
<keyword evidence="1 4" id="KW-0349">Heme</keyword>
<dbReference type="Pfam" id="PF18911">
    <property type="entry name" value="PKD_4"/>
    <property type="match status" value="1"/>
</dbReference>
<protein>
    <submittedName>
        <fullName evidence="9">Starch-binding protein</fullName>
    </submittedName>
</protein>
<feature type="domain" description="Fibronectin type-III" evidence="7">
    <location>
        <begin position="1318"/>
        <end position="1409"/>
    </location>
</feature>
<dbReference type="Pfam" id="PF00034">
    <property type="entry name" value="Cytochrom_C"/>
    <property type="match status" value="1"/>
</dbReference>
<dbReference type="Pfam" id="PF16738">
    <property type="entry name" value="CBM26"/>
    <property type="match status" value="4"/>
</dbReference>
<dbReference type="PROSITE" id="PS51257">
    <property type="entry name" value="PROKAR_LIPOPROTEIN"/>
    <property type="match status" value="1"/>
</dbReference>
<feature type="domain" description="PKD" evidence="6">
    <location>
        <begin position="137"/>
        <end position="221"/>
    </location>
</feature>
<dbReference type="InterPro" id="IPR009056">
    <property type="entry name" value="Cyt_c-like_dom"/>
</dbReference>
<evidence type="ECO:0000313" key="9">
    <source>
        <dbReference type="EMBL" id="MER2492445.1"/>
    </source>
</evidence>
<dbReference type="CDD" id="cd00146">
    <property type="entry name" value="PKD"/>
    <property type="match status" value="1"/>
</dbReference>
<dbReference type="InterPro" id="IPR013039">
    <property type="entry name" value="DUF1588"/>
</dbReference>
<feature type="chain" id="PRO_5046121395" evidence="5">
    <location>
        <begin position="36"/>
        <end position="2267"/>
    </location>
</feature>
<dbReference type="Pfam" id="PF07626">
    <property type="entry name" value="PSD3"/>
    <property type="match status" value="1"/>
</dbReference>
<dbReference type="SUPFAM" id="SSF48695">
    <property type="entry name" value="Multiheme cytochromes"/>
    <property type="match status" value="1"/>
</dbReference>
<evidence type="ECO:0000256" key="2">
    <source>
        <dbReference type="ARBA" id="ARBA00022723"/>
    </source>
</evidence>
<dbReference type="Pfam" id="PF07995">
    <property type="entry name" value="GSDH"/>
    <property type="match status" value="1"/>
</dbReference>
<dbReference type="InterPro" id="IPR003961">
    <property type="entry name" value="FN3_dom"/>
</dbReference>
<dbReference type="SUPFAM" id="SSF49373">
    <property type="entry name" value="Invasin/intimin cell-adhesion fragments"/>
    <property type="match status" value="2"/>
</dbReference>
<evidence type="ECO:0000259" key="7">
    <source>
        <dbReference type="PROSITE" id="PS50853"/>
    </source>
</evidence>
<feature type="domain" description="Cytochrome c" evidence="8">
    <location>
        <begin position="1685"/>
        <end position="1757"/>
    </location>
</feature>
<keyword evidence="10" id="KW-1185">Reference proteome</keyword>
<dbReference type="InterPro" id="IPR013036">
    <property type="entry name" value="DUF1587"/>
</dbReference>